<dbReference type="InterPro" id="IPR001283">
    <property type="entry name" value="CRISP-related"/>
</dbReference>
<dbReference type="Pfam" id="PF00188">
    <property type="entry name" value="CAP"/>
    <property type="match status" value="1"/>
</dbReference>
<dbReference type="Proteomes" id="UP000078544">
    <property type="component" value="Unassembled WGS sequence"/>
</dbReference>
<dbReference type="PANTHER" id="PTHR10334">
    <property type="entry name" value="CYSTEINE-RICH SECRETORY PROTEIN-RELATED"/>
    <property type="match status" value="1"/>
</dbReference>
<feature type="chain" id="PRO_5007896590" evidence="2">
    <location>
        <begin position="18"/>
        <end position="307"/>
    </location>
</feature>
<sequence>MKSSLFLAAASALLASAGPLGKRAQVTDWVTIIDYVTVEVTENGVPEATPPPAVVVEAPKNTPIATPLPPPVETKIPEVKPSPQAPPPPPPPSKPEVKVSIPPVSLIPVVKPSAPAPPPPPPPPPSPPPQAPASPSDDYGSSMLNQHNAHRRNHSSPDLAWDDTLAQYAANTAGSCVFAHDMNQGGGGYGQNLASAGSSGDISGLKLKSGLSGVTDQWYNGEVANYNAFYGLPNPPSSVPLGKFGHFTQLVWKSSTKVGCATVQCPAGTVLGLPSWYTVCNYSPPGNFGGQYGNNVLQPLGLSLSIV</sequence>
<dbReference type="SMART" id="SM00198">
    <property type="entry name" value="SCP"/>
    <property type="match status" value="1"/>
</dbReference>
<feature type="region of interest" description="Disordered" evidence="1">
    <location>
        <begin position="60"/>
        <end position="158"/>
    </location>
</feature>
<evidence type="ECO:0000256" key="2">
    <source>
        <dbReference type="SAM" id="SignalP"/>
    </source>
</evidence>
<dbReference type="InterPro" id="IPR014044">
    <property type="entry name" value="CAP_dom"/>
</dbReference>
<dbReference type="InterPro" id="IPR018244">
    <property type="entry name" value="Allrgn_V5/Tpx1_CS"/>
</dbReference>
<dbReference type="PROSITE" id="PS01009">
    <property type="entry name" value="CRISP_1"/>
    <property type="match status" value="1"/>
</dbReference>
<proteinExistence type="predicted"/>
<dbReference type="OrthoDB" id="337038at2759"/>
<dbReference type="Gene3D" id="3.40.33.10">
    <property type="entry name" value="CAP"/>
    <property type="match status" value="1"/>
</dbReference>
<evidence type="ECO:0000259" key="3">
    <source>
        <dbReference type="SMART" id="SM00198"/>
    </source>
</evidence>
<dbReference type="GO" id="GO:0005576">
    <property type="term" value="C:extracellular region"/>
    <property type="evidence" value="ECO:0007669"/>
    <property type="project" value="InterPro"/>
</dbReference>
<dbReference type="STRING" id="1081109.A0A168EMB7"/>
<evidence type="ECO:0000313" key="4">
    <source>
        <dbReference type="EMBL" id="KZZ98949.1"/>
    </source>
</evidence>
<dbReference type="PRINTS" id="PR00837">
    <property type="entry name" value="V5TPXLIKE"/>
</dbReference>
<dbReference type="InterPro" id="IPR035940">
    <property type="entry name" value="CAP_sf"/>
</dbReference>
<reference evidence="4 5" key="1">
    <citation type="journal article" date="2016" name="Genome Biol. Evol.">
        <title>Divergent and convergent evolution of fungal pathogenicity.</title>
        <authorList>
            <person name="Shang Y."/>
            <person name="Xiao G."/>
            <person name="Zheng P."/>
            <person name="Cen K."/>
            <person name="Zhan S."/>
            <person name="Wang C."/>
        </authorList>
    </citation>
    <scope>NUCLEOTIDE SEQUENCE [LARGE SCALE GENOMIC DNA]</scope>
    <source>
        <strain evidence="4 5">RCEF 2490</strain>
    </source>
</reference>
<feature type="compositionally biased region" description="Pro residues" evidence="1">
    <location>
        <begin position="83"/>
        <end position="94"/>
    </location>
</feature>
<dbReference type="EMBL" id="AZGY01000004">
    <property type="protein sequence ID" value="KZZ98949.1"/>
    <property type="molecule type" value="Genomic_DNA"/>
</dbReference>
<evidence type="ECO:0000313" key="5">
    <source>
        <dbReference type="Proteomes" id="UP000078544"/>
    </source>
</evidence>
<protein>
    <submittedName>
        <fullName evidence="4">Allergen V5/Tpx-1-related protein</fullName>
    </submittedName>
</protein>
<feature type="domain" description="SCP" evidence="3">
    <location>
        <begin position="138"/>
        <end position="290"/>
    </location>
</feature>
<dbReference type="SUPFAM" id="SSF55797">
    <property type="entry name" value="PR-1-like"/>
    <property type="match status" value="1"/>
</dbReference>
<keyword evidence="2" id="KW-0732">Signal</keyword>
<organism evidence="4 5">
    <name type="scientific">Moelleriella libera RCEF 2490</name>
    <dbReference type="NCBI Taxonomy" id="1081109"/>
    <lineage>
        <taxon>Eukaryota</taxon>
        <taxon>Fungi</taxon>
        <taxon>Dikarya</taxon>
        <taxon>Ascomycota</taxon>
        <taxon>Pezizomycotina</taxon>
        <taxon>Sordariomycetes</taxon>
        <taxon>Hypocreomycetidae</taxon>
        <taxon>Hypocreales</taxon>
        <taxon>Clavicipitaceae</taxon>
        <taxon>Moelleriella</taxon>
    </lineage>
</organism>
<feature type="signal peptide" evidence="2">
    <location>
        <begin position="1"/>
        <end position="17"/>
    </location>
</feature>
<keyword evidence="5" id="KW-1185">Reference proteome</keyword>
<name>A0A168EMB7_9HYPO</name>
<feature type="compositionally biased region" description="Low complexity" evidence="1">
    <location>
        <begin position="98"/>
        <end position="113"/>
    </location>
</feature>
<gene>
    <name evidence="4" type="ORF">AAL_02500</name>
</gene>
<accession>A0A168EMB7</accession>
<comment type="caution">
    <text evidence="4">The sequence shown here is derived from an EMBL/GenBank/DDBJ whole genome shotgun (WGS) entry which is preliminary data.</text>
</comment>
<feature type="compositionally biased region" description="Pro residues" evidence="1">
    <location>
        <begin position="114"/>
        <end position="132"/>
    </location>
</feature>
<dbReference type="AlphaFoldDB" id="A0A168EMB7"/>
<evidence type="ECO:0000256" key="1">
    <source>
        <dbReference type="SAM" id="MobiDB-lite"/>
    </source>
</evidence>